<organism evidence="2 3">
    <name type="scientific">Candidatus Blackburnbacteria bacterium RIFCSPLOWO2_01_FULL_40_20</name>
    <dbReference type="NCBI Taxonomy" id="1797519"/>
    <lineage>
        <taxon>Bacteria</taxon>
        <taxon>Candidatus Blackburniibacteriota</taxon>
    </lineage>
</organism>
<comment type="caution">
    <text evidence="2">The sequence shown here is derived from an EMBL/GenBank/DDBJ whole genome shotgun (WGS) entry which is preliminary data.</text>
</comment>
<name>A0A1G1VD04_9BACT</name>
<evidence type="ECO:0000313" key="2">
    <source>
        <dbReference type="EMBL" id="OGY13403.1"/>
    </source>
</evidence>
<feature type="coiled-coil region" evidence="1">
    <location>
        <begin position="163"/>
        <end position="197"/>
    </location>
</feature>
<dbReference type="AlphaFoldDB" id="A0A1G1VD04"/>
<evidence type="ECO:0000256" key="1">
    <source>
        <dbReference type="SAM" id="Coils"/>
    </source>
</evidence>
<keyword evidence="1" id="KW-0175">Coiled coil</keyword>
<dbReference type="EMBL" id="MHCC01000015">
    <property type="protein sequence ID" value="OGY13403.1"/>
    <property type="molecule type" value="Genomic_DNA"/>
</dbReference>
<proteinExistence type="predicted"/>
<protein>
    <submittedName>
        <fullName evidence="2">Uncharacterized protein</fullName>
    </submittedName>
</protein>
<gene>
    <name evidence="2" type="ORF">A3A77_04505</name>
</gene>
<sequence>MAQEREKPRVAESISELSQRIGISVEQKTQERLNEVLASWVDARSAWEGLESFIKELEAISKQKLVQVLEAREVVVQTEARLTVTRALLSRRQDDIFPEREEIIKGRIRVLLSDAKLPFYTRPFKGLIYHFVGEPAKLHPALKSHMDAVIEADKRVGVAAKGYEEHSDRIVEGKVELRELDEKVDRARKQVVKYVVTLRPDKQQAMMLINEFPQEQDIIINAYVEQNAFSRLELANLDEFLGSTAAIKWHTLSPEQQVSWRNKKCPWAREGRVPTAQEMKASDDLIRLWKQFVRRKLLEEISS</sequence>
<accession>A0A1G1VD04</accession>
<evidence type="ECO:0000313" key="3">
    <source>
        <dbReference type="Proteomes" id="UP000178659"/>
    </source>
</evidence>
<dbReference type="Proteomes" id="UP000178659">
    <property type="component" value="Unassembled WGS sequence"/>
</dbReference>
<reference evidence="2 3" key="1">
    <citation type="journal article" date="2016" name="Nat. Commun.">
        <title>Thousands of microbial genomes shed light on interconnected biogeochemical processes in an aquifer system.</title>
        <authorList>
            <person name="Anantharaman K."/>
            <person name="Brown C.T."/>
            <person name="Hug L.A."/>
            <person name="Sharon I."/>
            <person name="Castelle C.J."/>
            <person name="Probst A.J."/>
            <person name="Thomas B.C."/>
            <person name="Singh A."/>
            <person name="Wilkins M.J."/>
            <person name="Karaoz U."/>
            <person name="Brodie E.L."/>
            <person name="Williams K.H."/>
            <person name="Hubbard S.S."/>
            <person name="Banfield J.F."/>
        </authorList>
    </citation>
    <scope>NUCLEOTIDE SEQUENCE [LARGE SCALE GENOMIC DNA]</scope>
</reference>